<dbReference type="PANTHER" id="PTHR47961:SF6">
    <property type="entry name" value="DNA-DIRECTED DNA POLYMERASE"/>
    <property type="match status" value="1"/>
</dbReference>
<dbReference type="SMART" id="SM00487">
    <property type="entry name" value="DEXDc"/>
    <property type="match status" value="1"/>
</dbReference>
<keyword evidence="8" id="KW-1185">Reference proteome</keyword>
<keyword evidence="2" id="KW-0378">Hydrolase</keyword>
<keyword evidence="1" id="KW-0547">Nucleotide-binding</keyword>
<dbReference type="InterPro" id="IPR014001">
    <property type="entry name" value="Helicase_ATP-bd"/>
</dbReference>
<accession>A0A4S8HDM6</accession>
<protein>
    <submittedName>
        <fullName evidence="7">DEAD/DEAH box helicase</fullName>
    </submittedName>
</protein>
<dbReference type="Gene3D" id="3.40.50.300">
    <property type="entry name" value="P-loop containing nucleotide triphosphate hydrolases"/>
    <property type="match status" value="2"/>
</dbReference>
<evidence type="ECO:0000259" key="6">
    <source>
        <dbReference type="PROSITE" id="PS51194"/>
    </source>
</evidence>
<dbReference type="EMBL" id="STFF01000010">
    <property type="protein sequence ID" value="THU33047.1"/>
    <property type="molecule type" value="Genomic_DNA"/>
</dbReference>
<evidence type="ECO:0000259" key="5">
    <source>
        <dbReference type="PROSITE" id="PS51192"/>
    </source>
</evidence>
<dbReference type="PANTHER" id="PTHR47961">
    <property type="entry name" value="DNA POLYMERASE THETA, PUTATIVE (AFU_ORTHOLOGUE AFUA_1G05260)-RELATED"/>
    <property type="match status" value="1"/>
</dbReference>
<dbReference type="GO" id="GO:0003676">
    <property type="term" value="F:nucleic acid binding"/>
    <property type="evidence" value="ECO:0007669"/>
    <property type="project" value="InterPro"/>
</dbReference>
<evidence type="ECO:0000256" key="1">
    <source>
        <dbReference type="ARBA" id="ARBA00022741"/>
    </source>
</evidence>
<dbReference type="SUPFAM" id="SSF52540">
    <property type="entry name" value="P-loop containing nucleoside triphosphate hydrolases"/>
    <property type="match status" value="2"/>
</dbReference>
<proteinExistence type="predicted"/>
<evidence type="ECO:0000313" key="7">
    <source>
        <dbReference type="EMBL" id="THU33047.1"/>
    </source>
</evidence>
<dbReference type="InterPro" id="IPR027417">
    <property type="entry name" value="P-loop_NTPase"/>
</dbReference>
<dbReference type="InterPro" id="IPR001650">
    <property type="entry name" value="Helicase_C-like"/>
</dbReference>
<evidence type="ECO:0000256" key="2">
    <source>
        <dbReference type="ARBA" id="ARBA00022801"/>
    </source>
</evidence>
<dbReference type="InterPro" id="IPR011545">
    <property type="entry name" value="DEAD/DEAH_box_helicase_dom"/>
</dbReference>
<dbReference type="Proteomes" id="UP000306918">
    <property type="component" value="Unassembled WGS sequence"/>
</dbReference>
<dbReference type="InterPro" id="IPR050474">
    <property type="entry name" value="Hel308_SKI2-like"/>
</dbReference>
<feature type="domain" description="Helicase C-terminal" evidence="6">
    <location>
        <begin position="401"/>
        <end position="557"/>
    </location>
</feature>
<dbReference type="PROSITE" id="PS51194">
    <property type="entry name" value="HELICASE_CTER"/>
    <property type="match status" value="1"/>
</dbReference>
<dbReference type="GO" id="GO:0016787">
    <property type="term" value="F:hydrolase activity"/>
    <property type="evidence" value="ECO:0007669"/>
    <property type="project" value="UniProtKB-KW"/>
</dbReference>
<gene>
    <name evidence="7" type="ORF">FAM09_26580</name>
</gene>
<dbReference type="GO" id="GO:0005524">
    <property type="term" value="F:ATP binding"/>
    <property type="evidence" value="ECO:0007669"/>
    <property type="project" value="UniProtKB-KW"/>
</dbReference>
<evidence type="ECO:0000256" key="3">
    <source>
        <dbReference type="ARBA" id="ARBA00022806"/>
    </source>
</evidence>
<dbReference type="GO" id="GO:0004386">
    <property type="term" value="F:helicase activity"/>
    <property type="evidence" value="ECO:0007669"/>
    <property type="project" value="UniProtKB-KW"/>
</dbReference>
<name>A0A4S8HDM6_9BACT</name>
<comment type="caution">
    <text evidence="7">The sequence shown here is derived from an EMBL/GenBank/DDBJ whole genome shotgun (WGS) entry which is preliminary data.</text>
</comment>
<dbReference type="AlphaFoldDB" id="A0A4S8HDM6"/>
<feature type="domain" description="Helicase ATP-binding" evidence="5">
    <location>
        <begin position="153"/>
        <end position="325"/>
    </location>
</feature>
<evidence type="ECO:0000256" key="4">
    <source>
        <dbReference type="ARBA" id="ARBA00022840"/>
    </source>
</evidence>
<keyword evidence="4" id="KW-0067">ATP-binding</keyword>
<organism evidence="7 8">
    <name type="scientific">Niastella caeni</name>
    <dbReference type="NCBI Taxonomy" id="2569763"/>
    <lineage>
        <taxon>Bacteria</taxon>
        <taxon>Pseudomonadati</taxon>
        <taxon>Bacteroidota</taxon>
        <taxon>Chitinophagia</taxon>
        <taxon>Chitinophagales</taxon>
        <taxon>Chitinophagaceae</taxon>
        <taxon>Niastella</taxon>
    </lineage>
</organism>
<dbReference type="PROSITE" id="PS51192">
    <property type="entry name" value="HELICASE_ATP_BIND_1"/>
    <property type="match status" value="1"/>
</dbReference>
<dbReference type="SMART" id="SM00490">
    <property type="entry name" value="HELICc"/>
    <property type="match status" value="1"/>
</dbReference>
<dbReference type="Pfam" id="PF00270">
    <property type="entry name" value="DEAD"/>
    <property type="match status" value="1"/>
</dbReference>
<keyword evidence="3 7" id="KW-0347">Helicase</keyword>
<sequence length="860" mass="99119">MEALIDKLTVEILHEPYFYSLVDKCAQLYASKEFDFNSNLTDNELLSAKELKDSLKYADLLSNSSDVVAREYAYQIITHLNSAFAQNPFYKTVSKTVYSKLGNFPAINYLETRNGNSAEVPFERLLEMESKKILQAVPNQDGYVFTDAQYKLFSRLISSTQFSFSGPTSMGKSFVIKCFIKSIIRNIPCENMVILVPTRALINQFALDLKKDLDADLRNYRYKIITNSSVTELTEESFSYIMVLTPERLISFLSNDQQTPVGFLFVDEAHKLAQLKDTRSVTTYSAIEKALLKFGRNLKLYFSSPNVSNPEVFLDLFNRNIGDSTFKTEESPVTQNIYFIDLLEKRVESIQRNATQNRIIPFDSRFNSVNDVITLMGNGQNNLIYNNSKQKTINVAKTFADSSSMIVNLHSEVVKAIVQIREYVHPEYYLADLLTKKVAYHHGKLPQLIRNLIEHLYKNELVSYVFCTSTLLEGVNMPTKNLFILNNQNGLNKLEDIDFWNLVGRAGRLNVELSGNIYCIRHEDCNWDNKDVILQKKAIAITPTVISRIDNNLKKIERLLLEQEISGSQIEKEVLKYIANIISIDSLQTKSTYQSPIINKLIQEKKEKIIQIAQWQGQNINVPFRILNGNPSISITIQQKVYNQLSDDHRMGVNILLPSSNSERFYETCRALLEKFYELYNWSTAERKLRNRNSLTYYAVLMTQWIKGFNLSQIIQQSIDYYGTNSSKIEVNYNEYVPFEKGNVQHINIVIENIIDDIEHVLRFLLEKYFNHYYQVLLNILGENHAGENWANLLEYGTQNRVVIALQNIGLSRHTALSVYARGRSYLNIEDGKLKEINKEGLLRIFSSTSIEYDEVQKML</sequence>
<dbReference type="OrthoDB" id="9812126at2"/>
<reference evidence="7 8" key="1">
    <citation type="submission" date="2019-04" db="EMBL/GenBank/DDBJ databases">
        <title>Niastella caeni sp. nov., isolated from activated sludge.</title>
        <authorList>
            <person name="Sheng M."/>
        </authorList>
    </citation>
    <scope>NUCLEOTIDE SEQUENCE [LARGE SCALE GENOMIC DNA]</scope>
    <source>
        <strain evidence="7 8">HX-2-15</strain>
    </source>
</reference>
<evidence type="ECO:0000313" key="8">
    <source>
        <dbReference type="Proteomes" id="UP000306918"/>
    </source>
</evidence>